<keyword evidence="3" id="KW-1185">Reference proteome</keyword>
<accession>A0A1D3CY12</accession>
<reference evidence="2 3" key="1">
    <citation type="journal article" date="2016" name="BMC Genomics">
        <title>Comparative genomics reveals Cyclospora cayetanensis possesses coccidia-like metabolism and invasion components but unique surface antigens.</title>
        <authorList>
            <person name="Liu S."/>
            <person name="Wang L."/>
            <person name="Zheng H."/>
            <person name="Xu Z."/>
            <person name="Roellig D.M."/>
            <person name="Li N."/>
            <person name="Frace M.A."/>
            <person name="Tang K."/>
            <person name="Arrowood M.J."/>
            <person name="Moss D.M."/>
            <person name="Zhang L."/>
            <person name="Feng Y."/>
            <person name="Xiao L."/>
        </authorList>
    </citation>
    <scope>NUCLEOTIDE SEQUENCE [LARGE SCALE GENOMIC DNA]</scope>
    <source>
        <strain evidence="2 3">CHN_HEN01</strain>
    </source>
</reference>
<organism evidence="2 3">
    <name type="scientific">Cyclospora cayetanensis</name>
    <dbReference type="NCBI Taxonomy" id="88456"/>
    <lineage>
        <taxon>Eukaryota</taxon>
        <taxon>Sar</taxon>
        <taxon>Alveolata</taxon>
        <taxon>Apicomplexa</taxon>
        <taxon>Conoidasida</taxon>
        <taxon>Coccidia</taxon>
        <taxon>Eucoccidiorida</taxon>
        <taxon>Eimeriorina</taxon>
        <taxon>Eimeriidae</taxon>
        <taxon>Cyclospora</taxon>
    </lineage>
</organism>
<proteinExistence type="predicted"/>
<evidence type="ECO:0000313" key="3">
    <source>
        <dbReference type="Proteomes" id="UP000095192"/>
    </source>
</evidence>
<dbReference type="VEuPathDB" id="ToxoDB:cyc_03763"/>
<feature type="transmembrane region" description="Helical" evidence="1">
    <location>
        <begin position="63"/>
        <end position="81"/>
    </location>
</feature>
<evidence type="ECO:0000256" key="1">
    <source>
        <dbReference type="SAM" id="Phobius"/>
    </source>
</evidence>
<keyword evidence="1" id="KW-0812">Transmembrane</keyword>
<dbReference type="EMBL" id="JROU02001538">
    <property type="protein sequence ID" value="OEH76089.1"/>
    <property type="molecule type" value="Genomic_DNA"/>
</dbReference>
<protein>
    <submittedName>
        <fullName evidence="2">Uncharacterized protein</fullName>
    </submittedName>
</protein>
<dbReference type="InParanoid" id="A0A1D3CY12"/>
<dbReference type="Proteomes" id="UP000095192">
    <property type="component" value="Unassembled WGS sequence"/>
</dbReference>
<evidence type="ECO:0000313" key="2">
    <source>
        <dbReference type="EMBL" id="OEH76089.1"/>
    </source>
</evidence>
<keyword evidence="1" id="KW-0472">Membrane</keyword>
<gene>
    <name evidence="2" type="ORF">cyc_03763</name>
</gene>
<dbReference type="AlphaFoldDB" id="A0A1D3CY12"/>
<sequence length="83" mass="9025">MPQHGGSSVKEALTVAAARPHSAGNSPASVGHVSDLHNAYPEVPLHFYRATDFSTSSINHRMFYVNLVLLLFIWDCGSAMLDL</sequence>
<name>A0A1D3CY12_9EIME</name>
<keyword evidence="1" id="KW-1133">Transmembrane helix</keyword>
<comment type="caution">
    <text evidence="2">The sequence shown here is derived from an EMBL/GenBank/DDBJ whole genome shotgun (WGS) entry which is preliminary data.</text>
</comment>